<evidence type="ECO:0000256" key="5">
    <source>
        <dbReference type="ARBA" id="ARBA00022840"/>
    </source>
</evidence>
<dbReference type="GO" id="GO:0007094">
    <property type="term" value="P:mitotic spindle assembly checkpoint signaling"/>
    <property type="evidence" value="ECO:0007669"/>
    <property type="project" value="EnsemblFungi"/>
</dbReference>
<dbReference type="Proteomes" id="UP000000689">
    <property type="component" value="Chromosome 1"/>
</dbReference>
<dbReference type="OMA" id="YRETQIG"/>
<dbReference type="GO" id="GO:0034501">
    <property type="term" value="P:protein localization to kinetochore"/>
    <property type="evidence" value="ECO:0007669"/>
    <property type="project" value="EnsemblFungi"/>
</dbReference>
<sequence length="747" mass="84702">MSKYKYRPRARTHDSEQRSPTYSTDSDDEPLSDPPKLSTFASALFSVKDSSNQLDFSENYNSTTNGPINKYAGLKNVSANESHNITNNATQFDDHSSISTIFAHTNLPRQPSITTTNNNVPGDDDNARLAESYNELEMESNLQRIKVLQQSMKEELTSRYVERRNRRFLTSRLTRLGPAKRASSAVSEKDILRSIDNNTQHLLPEYHTPPLSVLDQKEISTVPESAARGNIDYSSIDFGRLKPFEYLKKKKLPTSELPSISKAYFQKQKEESLQNTLKKRHRTLNEDPKIGTFNDEGGSSGNIVSKGTPRIPNLPRRKFSQASARPSAPHNLPPTDKYGPIQYSSRDVLTSLDINNQSPSKADHKFGYDIQIGKPYTVKTPLNESYKRLSPKKKVEIIEPFIYAQKKKTGKKLSITVNGIDYEKIELLGRGGSSKVYKVKNDQNKIFALKRVSFDEFDDSSIAGFKGEIELLEKLCKEPRVVRLFDYQMSSGVLYLIMECGDNDLSQVLNQRMGFPLDMDFLRYHVRELLKCVKAVHDAGIVHSDLKPANFVFIKGLLKLIDFGIANVIPDHTVNVYRESQIGTPNYMAPETLIATNHSIEQSDLNKEMSKWKVGKPSDVWSCGCIIYQMIYGRPPYAGFQGQNRLLAIMNPEVKVIFSERTAKDEKIPTSLIDLMKACLLRDPAKRWSIDKLLCSPFFNPIIVTPFFIKDLIKNAVKYGTDQKTVTDAKIEELSNDVLERLNDFKM</sequence>
<dbReference type="PROSITE" id="PS00107">
    <property type="entry name" value="PROTEIN_KINASE_ATP"/>
    <property type="match status" value="1"/>
</dbReference>
<evidence type="ECO:0000256" key="4">
    <source>
        <dbReference type="ARBA" id="ARBA00022777"/>
    </source>
</evidence>
<dbReference type="FunFam" id="3.30.200.20:FF:000131">
    <property type="entry name" value="Dual specificity protein kinase TTK"/>
    <property type="match status" value="1"/>
</dbReference>
<dbReference type="GO" id="GO:0030474">
    <property type="term" value="P:spindle pole body duplication"/>
    <property type="evidence" value="ECO:0007669"/>
    <property type="project" value="EnsemblFungi"/>
</dbReference>
<dbReference type="GO" id="GO:0005777">
    <property type="term" value="C:peroxisome"/>
    <property type="evidence" value="ECO:0007669"/>
    <property type="project" value="EnsemblFungi"/>
</dbReference>
<evidence type="ECO:0000256" key="6">
    <source>
        <dbReference type="PROSITE-ProRule" id="PRU10141"/>
    </source>
</evidence>
<dbReference type="GO" id="GO:0051225">
    <property type="term" value="P:spindle assembly"/>
    <property type="evidence" value="ECO:0007669"/>
    <property type="project" value="EnsemblFungi"/>
</dbReference>
<keyword evidence="4" id="KW-0418">Kinase</keyword>
<proteinExistence type="predicted"/>
<dbReference type="GO" id="GO:0005634">
    <property type="term" value="C:nucleus"/>
    <property type="evidence" value="ECO:0007669"/>
    <property type="project" value="TreeGrafter"/>
</dbReference>
<feature type="region of interest" description="Disordered" evidence="7">
    <location>
        <begin position="1"/>
        <end position="36"/>
    </location>
</feature>
<evidence type="ECO:0000256" key="7">
    <source>
        <dbReference type="SAM" id="MobiDB-lite"/>
    </source>
</evidence>
<dbReference type="STRING" id="1071378.G0W4S8"/>
<dbReference type="GO" id="GO:0033316">
    <property type="term" value="P:meiotic spindle assembly checkpoint signaling"/>
    <property type="evidence" value="ECO:0007669"/>
    <property type="project" value="TreeGrafter"/>
</dbReference>
<dbReference type="CDD" id="cd14131">
    <property type="entry name" value="PKc_Mps1"/>
    <property type="match status" value="1"/>
</dbReference>
<dbReference type="SUPFAM" id="SSF56112">
    <property type="entry name" value="Protein kinase-like (PK-like)"/>
    <property type="match status" value="1"/>
</dbReference>
<name>G0W4S8_NAUDC</name>
<dbReference type="InterPro" id="IPR027084">
    <property type="entry name" value="Mps1_cat"/>
</dbReference>
<keyword evidence="2" id="KW-0808">Transferase</keyword>
<dbReference type="SMART" id="SM00220">
    <property type="entry name" value="S_TKc"/>
    <property type="match status" value="1"/>
</dbReference>
<evidence type="ECO:0000256" key="1">
    <source>
        <dbReference type="ARBA" id="ARBA00022527"/>
    </source>
</evidence>
<dbReference type="GO" id="GO:0051988">
    <property type="term" value="P:regulation of attachment of spindle microtubules to kinetochore"/>
    <property type="evidence" value="ECO:0007669"/>
    <property type="project" value="EnsemblFungi"/>
</dbReference>
<dbReference type="PROSITE" id="PS00108">
    <property type="entry name" value="PROTEIN_KINASE_ST"/>
    <property type="match status" value="1"/>
</dbReference>
<dbReference type="PANTHER" id="PTHR22974">
    <property type="entry name" value="MIXED LINEAGE PROTEIN KINASE"/>
    <property type="match status" value="1"/>
</dbReference>
<protein>
    <recommendedName>
        <fullName evidence="8">Protein kinase domain-containing protein</fullName>
    </recommendedName>
</protein>
<dbReference type="Pfam" id="PF00069">
    <property type="entry name" value="Pkinase"/>
    <property type="match status" value="1"/>
</dbReference>
<reference evidence="9 10" key="1">
    <citation type="journal article" date="2011" name="Proc. Natl. Acad. Sci. U.S.A.">
        <title>Evolutionary erosion of yeast sex chromosomes by mating-type switching accidents.</title>
        <authorList>
            <person name="Gordon J.L."/>
            <person name="Armisen D."/>
            <person name="Proux-Wera E."/>
            <person name="Oheigeartaigh S.S."/>
            <person name="Byrne K.P."/>
            <person name="Wolfe K.H."/>
        </authorList>
    </citation>
    <scope>NUCLEOTIDE SEQUENCE [LARGE SCALE GENOMIC DNA]</scope>
    <source>
        <strain evidence="10">ATCC 10597 / BCRC 20456 / CBS 421 / NBRC 0211 / NRRL Y-12639</strain>
    </source>
</reference>
<feature type="domain" description="Protein kinase" evidence="8">
    <location>
        <begin position="422"/>
        <end position="699"/>
    </location>
</feature>
<dbReference type="GeneID" id="11494214"/>
<feature type="compositionally biased region" description="Basic residues" evidence="7">
    <location>
        <begin position="1"/>
        <end position="10"/>
    </location>
</feature>
<dbReference type="Gene3D" id="1.10.510.10">
    <property type="entry name" value="Transferase(Phosphotransferase) domain 1"/>
    <property type="match status" value="1"/>
</dbReference>
<accession>G0W4S8</accession>
<dbReference type="GO" id="GO:0004674">
    <property type="term" value="F:protein serine/threonine kinase activity"/>
    <property type="evidence" value="ECO:0007669"/>
    <property type="project" value="UniProtKB-KW"/>
</dbReference>
<keyword evidence="5 6" id="KW-0067">ATP-binding</keyword>
<dbReference type="RefSeq" id="XP_003668059.1">
    <property type="nucleotide sequence ID" value="XM_003668011.1"/>
</dbReference>
<dbReference type="GO" id="GO:0004712">
    <property type="term" value="F:protein serine/threonine/tyrosine kinase activity"/>
    <property type="evidence" value="ECO:0007669"/>
    <property type="project" value="EnsemblFungi"/>
</dbReference>
<dbReference type="HOGENOM" id="CLU_019372_0_0_1"/>
<dbReference type="EMBL" id="HE580267">
    <property type="protein sequence ID" value="CCD22816.1"/>
    <property type="molecule type" value="Genomic_DNA"/>
</dbReference>
<dbReference type="PANTHER" id="PTHR22974:SF21">
    <property type="entry name" value="DUAL SPECIFICITY PROTEIN KINASE TTK"/>
    <property type="match status" value="1"/>
</dbReference>
<dbReference type="InterPro" id="IPR000719">
    <property type="entry name" value="Prot_kinase_dom"/>
</dbReference>
<dbReference type="GO" id="GO:0005524">
    <property type="term" value="F:ATP binding"/>
    <property type="evidence" value="ECO:0007669"/>
    <property type="project" value="UniProtKB-UniRule"/>
</dbReference>
<keyword evidence="10" id="KW-1185">Reference proteome</keyword>
<dbReference type="InterPro" id="IPR011009">
    <property type="entry name" value="Kinase-like_dom_sf"/>
</dbReference>
<gene>
    <name evidence="9" type="primary">NDAI0A06620</name>
    <name evidence="9" type="ordered locus">NDAI_0A06620</name>
</gene>
<dbReference type="AlphaFoldDB" id="G0W4S8"/>
<dbReference type="InterPro" id="IPR008271">
    <property type="entry name" value="Ser/Thr_kinase_AS"/>
</dbReference>
<dbReference type="GO" id="GO:0005816">
    <property type="term" value="C:spindle pole body"/>
    <property type="evidence" value="ECO:0007669"/>
    <property type="project" value="EnsemblFungi"/>
</dbReference>
<evidence type="ECO:0000313" key="10">
    <source>
        <dbReference type="Proteomes" id="UP000000689"/>
    </source>
</evidence>
<dbReference type="PROSITE" id="PS50011">
    <property type="entry name" value="PROTEIN_KINASE_DOM"/>
    <property type="match status" value="1"/>
</dbReference>
<evidence type="ECO:0000256" key="3">
    <source>
        <dbReference type="ARBA" id="ARBA00022741"/>
    </source>
</evidence>
<dbReference type="KEGG" id="ndi:NDAI_0A06620"/>
<evidence type="ECO:0000256" key="2">
    <source>
        <dbReference type="ARBA" id="ARBA00022679"/>
    </source>
</evidence>
<dbReference type="GO" id="GO:0043515">
    <property type="term" value="F:kinetochore binding"/>
    <property type="evidence" value="ECO:0007669"/>
    <property type="project" value="EnsemblFungi"/>
</dbReference>
<keyword evidence="3 6" id="KW-0547">Nucleotide-binding</keyword>
<dbReference type="GO" id="GO:0000776">
    <property type="term" value="C:kinetochore"/>
    <property type="evidence" value="ECO:0007669"/>
    <property type="project" value="EnsemblFungi"/>
</dbReference>
<dbReference type="Gene3D" id="3.30.200.20">
    <property type="entry name" value="Phosphorylase Kinase, domain 1"/>
    <property type="match status" value="1"/>
</dbReference>
<dbReference type="GO" id="GO:0031134">
    <property type="term" value="P:sister chromatid biorientation"/>
    <property type="evidence" value="ECO:0007669"/>
    <property type="project" value="EnsemblFungi"/>
</dbReference>
<feature type="region of interest" description="Disordered" evidence="7">
    <location>
        <begin position="287"/>
        <end position="340"/>
    </location>
</feature>
<evidence type="ECO:0000259" key="8">
    <source>
        <dbReference type="PROSITE" id="PS50011"/>
    </source>
</evidence>
<feature type="binding site" evidence="6">
    <location>
        <position position="450"/>
    </location>
    <ligand>
        <name>ATP</name>
        <dbReference type="ChEBI" id="CHEBI:30616"/>
    </ligand>
</feature>
<dbReference type="InterPro" id="IPR017441">
    <property type="entry name" value="Protein_kinase_ATP_BS"/>
</dbReference>
<keyword evidence="1" id="KW-0723">Serine/threonine-protein kinase</keyword>
<dbReference type="eggNOG" id="KOG0596">
    <property type="taxonomic scope" value="Eukaryota"/>
</dbReference>
<evidence type="ECO:0000313" key="9">
    <source>
        <dbReference type="EMBL" id="CCD22816.1"/>
    </source>
</evidence>
<dbReference type="OrthoDB" id="20524at2759"/>
<organism evidence="9 10">
    <name type="scientific">Naumovozyma dairenensis (strain ATCC 10597 / BCRC 20456 / CBS 421 / NBRC 0211 / NRRL Y-12639)</name>
    <name type="common">Saccharomyces dairenensis</name>
    <dbReference type="NCBI Taxonomy" id="1071378"/>
    <lineage>
        <taxon>Eukaryota</taxon>
        <taxon>Fungi</taxon>
        <taxon>Dikarya</taxon>
        <taxon>Ascomycota</taxon>
        <taxon>Saccharomycotina</taxon>
        <taxon>Saccharomycetes</taxon>
        <taxon>Saccharomycetales</taxon>
        <taxon>Saccharomycetaceae</taxon>
        <taxon>Naumovozyma</taxon>
    </lineage>
</organism>